<keyword evidence="6 7" id="KW-0472">Membrane</keyword>
<evidence type="ECO:0000313" key="9">
    <source>
        <dbReference type="EMBL" id="GAA1212095.1"/>
    </source>
</evidence>
<keyword evidence="10" id="KW-1185">Reference proteome</keyword>
<protein>
    <recommendedName>
        <fullName evidence="7">TVP38/TMEM64 family membrane protein</fullName>
    </recommendedName>
</protein>
<evidence type="ECO:0000256" key="3">
    <source>
        <dbReference type="ARBA" id="ARBA00022475"/>
    </source>
</evidence>
<dbReference type="PANTHER" id="PTHR12677:SF59">
    <property type="entry name" value="GOLGI APPARATUS MEMBRANE PROTEIN TVP38-RELATED"/>
    <property type="match status" value="1"/>
</dbReference>
<evidence type="ECO:0000259" key="8">
    <source>
        <dbReference type="Pfam" id="PF09335"/>
    </source>
</evidence>
<dbReference type="InterPro" id="IPR032816">
    <property type="entry name" value="VTT_dom"/>
</dbReference>
<comment type="caution">
    <text evidence="9">The sequence shown here is derived from an EMBL/GenBank/DDBJ whole genome shotgun (WGS) entry which is preliminary data.</text>
</comment>
<evidence type="ECO:0000256" key="4">
    <source>
        <dbReference type="ARBA" id="ARBA00022692"/>
    </source>
</evidence>
<feature type="transmembrane region" description="Helical" evidence="7">
    <location>
        <begin position="115"/>
        <end position="135"/>
    </location>
</feature>
<keyword evidence="4 7" id="KW-0812">Transmembrane</keyword>
<dbReference type="Pfam" id="PF09335">
    <property type="entry name" value="VTT_dom"/>
    <property type="match status" value="1"/>
</dbReference>
<proteinExistence type="inferred from homology"/>
<sequence>MLVVFFLAVVVVALTIQLPSLEQIHSWTESAGILGATGFVVGYALITLAPVPKNVISIAAGVVWGLPSGVGLVLLGALLGAALAFVLGRLLGRDAVERFTGARVRAVDEMLRRRGLLSVIGVRLIPLLPFTVINYAAGLTAVRVRDYALGTVIGIIPGTVAYVAVGAYGAELNGGFFIALGALGVLTIGGIVAAYRLRKEQTASHQTTSEPTPEQLEP</sequence>
<feature type="transmembrane region" description="Helical" evidence="7">
    <location>
        <begin position="63"/>
        <end position="87"/>
    </location>
</feature>
<evidence type="ECO:0000256" key="2">
    <source>
        <dbReference type="ARBA" id="ARBA00008640"/>
    </source>
</evidence>
<comment type="similarity">
    <text evidence="2 7">Belongs to the TVP38/TMEM64 family.</text>
</comment>
<organism evidence="9 10">
    <name type="scientific">Rhodoglobus aureus</name>
    <dbReference type="NCBI Taxonomy" id="191497"/>
    <lineage>
        <taxon>Bacteria</taxon>
        <taxon>Bacillati</taxon>
        <taxon>Actinomycetota</taxon>
        <taxon>Actinomycetes</taxon>
        <taxon>Micrococcales</taxon>
        <taxon>Microbacteriaceae</taxon>
        <taxon>Rhodoglobus</taxon>
    </lineage>
</organism>
<evidence type="ECO:0000256" key="7">
    <source>
        <dbReference type="RuleBase" id="RU366058"/>
    </source>
</evidence>
<evidence type="ECO:0000256" key="6">
    <source>
        <dbReference type="ARBA" id="ARBA00023136"/>
    </source>
</evidence>
<feature type="transmembrane region" description="Helical" evidence="7">
    <location>
        <begin position="176"/>
        <end position="195"/>
    </location>
</feature>
<name>A0ABP4G3A8_9MICO</name>
<dbReference type="EMBL" id="BAAAKW010000017">
    <property type="protein sequence ID" value="GAA1212095.1"/>
    <property type="molecule type" value="Genomic_DNA"/>
</dbReference>
<reference evidence="10" key="1">
    <citation type="journal article" date="2019" name="Int. J. Syst. Evol. Microbiol.">
        <title>The Global Catalogue of Microorganisms (GCM) 10K type strain sequencing project: providing services to taxonomists for standard genome sequencing and annotation.</title>
        <authorList>
            <consortium name="The Broad Institute Genomics Platform"/>
            <consortium name="The Broad Institute Genome Sequencing Center for Infectious Disease"/>
            <person name="Wu L."/>
            <person name="Ma J."/>
        </authorList>
    </citation>
    <scope>NUCLEOTIDE SEQUENCE [LARGE SCALE GENOMIC DNA]</scope>
    <source>
        <strain evidence="10">JCM 12762</strain>
    </source>
</reference>
<dbReference type="Proteomes" id="UP001500943">
    <property type="component" value="Unassembled WGS sequence"/>
</dbReference>
<gene>
    <name evidence="9" type="ORF">GCM10009655_09140</name>
</gene>
<accession>A0ABP4G3A8</accession>
<evidence type="ECO:0000313" key="10">
    <source>
        <dbReference type="Proteomes" id="UP001500943"/>
    </source>
</evidence>
<comment type="subcellular location">
    <subcellularLocation>
        <location evidence="1 7">Cell membrane</location>
        <topology evidence="1 7">Multi-pass membrane protein</topology>
    </subcellularLocation>
</comment>
<dbReference type="InterPro" id="IPR015414">
    <property type="entry name" value="TMEM64"/>
</dbReference>
<evidence type="ECO:0000256" key="5">
    <source>
        <dbReference type="ARBA" id="ARBA00022989"/>
    </source>
</evidence>
<feature type="transmembrane region" description="Helical" evidence="7">
    <location>
        <begin position="31"/>
        <end position="51"/>
    </location>
</feature>
<feature type="domain" description="VTT" evidence="8">
    <location>
        <begin position="51"/>
        <end position="167"/>
    </location>
</feature>
<keyword evidence="3 7" id="KW-1003">Cell membrane</keyword>
<dbReference type="PANTHER" id="PTHR12677">
    <property type="entry name" value="GOLGI APPARATUS MEMBRANE PROTEIN TVP38-RELATED"/>
    <property type="match status" value="1"/>
</dbReference>
<feature type="transmembrane region" description="Helical" evidence="7">
    <location>
        <begin position="147"/>
        <end position="170"/>
    </location>
</feature>
<evidence type="ECO:0000256" key="1">
    <source>
        <dbReference type="ARBA" id="ARBA00004651"/>
    </source>
</evidence>
<keyword evidence="5 7" id="KW-1133">Transmembrane helix</keyword>